<dbReference type="PANTHER" id="PTHR12714:SF9">
    <property type="entry name" value="PROTEIN-S-ISOPRENYLCYSTEINE O-METHYLTRANSFERASE"/>
    <property type="match status" value="1"/>
</dbReference>
<feature type="transmembrane region" description="Helical" evidence="5">
    <location>
        <begin position="46"/>
        <end position="67"/>
    </location>
</feature>
<dbReference type="Proteomes" id="UP001237448">
    <property type="component" value="Unassembled WGS sequence"/>
</dbReference>
<name>A0ABU0FHY3_9HYPH</name>
<feature type="transmembrane region" description="Helical" evidence="5">
    <location>
        <begin position="154"/>
        <end position="178"/>
    </location>
</feature>
<comment type="caution">
    <text evidence="6">The sequence shown here is derived from an EMBL/GenBank/DDBJ whole genome shotgun (WGS) entry which is preliminary data.</text>
</comment>
<evidence type="ECO:0000256" key="4">
    <source>
        <dbReference type="ARBA" id="ARBA00023136"/>
    </source>
</evidence>
<dbReference type="InterPro" id="IPR007318">
    <property type="entry name" value="Phopholipid_MeTrfase"/>
</dbReference>
<accession>A0ABU0FHY3</accession>
<keyword evidence="4 5" id="KW-0472">Membrane</keyword>
<evidence type="ECO:0000256" key="5">
    <source>
        <dbReference type="SAM" id="Phobius"/>
    </source>
</evidence>
<keyword evidence="7" id="KW-1185">Reference proteome</keyword>
<reference evidence="6 7" key="1">
    <citation type="submission" date="2023-07" db="EMBL/GenBank/DDBJ databases">
        <title>Genomic Encyclopedia of Type Strains, Phase IV (KMG-IV): sequencing the most valuable type-strain genomes for metagenomic binning, comparative biology and taxonomic classification.</title>
        <authorList>
            <person name="Goeker M."/>
        </authorList>
    </citation>
    <scope>NUCLEOTIDE SEQUENCE [LARGE SCALE GENOMIC DNA]</scope>
    <source>
        <strain evidence="6 7">DSM 5896</strain>
    </source>
</reference>
<feature type="transmembrane region" description="Helical" evidence="5">
    <location>
        <begin position="87"/>
        <end position="107"/>
    </location>
</feature>
<evidence type="ECO:0000313" key="6">
    <source>
        <dbReference type="EMBL" id="MDQ0394219.1"/>
    </source>
</evidence>
<comment type="subcellular location">
    <subcellularLocation>
        <location evidence="1">Endomembrane system</location>
        <topology evidence="1">Multi-pass membrane protein</topology>
    </subcellularLocation>
</comment>
<dbReference type="EMBL" id="JAUSVK010000001">
    <property type="protein sequence ID" value="MDQ0394219.1"/>
    <property type="molecule type" value="Genomic_DNA"/>
</dbReference>
<evidence type="ECO:0000313" key="7">
    <source>
        <dbReference type="Proteomes" id="UP001237448"/>
    </source>
</evidence>
<evidence type="ECO:0000256" key="3">
    <source>
        <dbReference type="ARBA" id="ARBA00022989"/>
    </source>
</evidence>
<feature type="transmembrane region" description="Helical" evidence="5">
    <location>
        <begin position="6"/>
        <end position="25"/>
    </location>
</feature>
<evidence type="ECO:0000256" key="1">
    <source>
        <dbReference type="ARBA" id="ARBA00004127"/>
    </source>
</evidence>
<organism evidence="6 7">
    <name type="scientific">Labrys monachus</name>
    <dbReference type="NCBI Taxonomy" id="217067"/>
    <lineage>
        <taxon>Bacteria</taxon>
        <taxon>Pseudomonadati</taxon>
        <taxon>Pseudomonadota</taxon>
        <taxon>Alphaproteobacteria</taxon>
        <taxon>Hyphomicrobiales</taxon>
        <taxon>Xanthobacteraceae</taxon>
        <taxon>Labrys</taxon>
    </lineage>
</organism>
<evidence type="ECO:0000256" key="2">
    <source>
        <dbReference type="ARBA" id="ARBA00022692"/>
    </source>
</evidence>
<proteinExistence type="predicted"/>
<dbReference type="Gene3D" id="1.20.120.1630">
    <property type="match status" value="1"/>
</dbReference>
<dbReference type="PANTHER" id="PTHR12714">
    <property type="entry name" value="PROTEIN-S ISOPRENYLCYSTEINE O-METHYLTRANSFERASE"/>
    <property type="match status" value="1"/>
</dbReference>
<keyword evidence="3 5" id="KW-1133">Transmembrane helix</keyword>
<dbReference type="Pfam" id="PF04191">
    <property type="entry name" value="PEMT"/>
    <property type="match status" value="1"/>
</dbReference>
<sequence length="212" mass="23806">MQVVDVVPLLAFAGLVAMIAVRTAMFRRRGIRSVADMHEAPRREIALKQASMAVFWLFGLFALLYAWGTPITDWVPGLLAYQIQDSSILRVIGAVLCLAGVAMYPFAQFNMGDFWRVGIDREVGRADAAGEQKGLVMNGLFAVSRNPIYIMLDAIFVGAFLVHGRLIFLVIALAYIAITHCEILNEERFLNERFGDEYVAYKNRVSRYLFGF</sequence>
<protein>
    <submittedName>
        <fullName evidence="6">Protein-S-isoprenylcysteine O-methyltransferase Ste14</fullName>
    </submittedName>
</protein>
<dbReference type="RefSeq" id="WP_307430838.1">
    <property type="nucleotide sequence ID" value="NZ_JAUSVK010000001.1"/>
</dbReference>
<gene>
    <name evidence="6" type="ORF">J3R73_004011</name>
</gene>
<keyword evidence="2 5" id="KW-0812">Transmembrane</keyword>